<evidence type="ECO:0000313" key="1">
    <source>
        <dbReference type="EMBL" id="CAA9580218.1"/>
    </source>
</evidence>
<reference evidence="1" key="1">
    <citation type="submission" date="2020-02" db="EMBL/GenBank/DDBJ databases">
        <authorList>
            <person name="Meier V. D."/>
        </authorList>
    </citation>
    <scope>NUCLEOTIDE SEQUENCE</scope>
    <source>
        <strain evidence="1">AVDCRST_MAG59</strain>
    </source>
</reference>
<dbReference type="EMBL" id="CADCWF010000339">
    <property type="protein sequence ID" value="CAA9580218.1"/>
    <property type="molecule type" value="Genomic_DNA"/>
</dbReference>
<accession>A0A6J4VI89</accession>
<organism evidence="1">
    <name type="scientific">uncultured Thermomicrobiales bacterium</name>
    <dbReference type="NCBI Taxonomy" id="1645740"/>
    <lineage>
        <taxon>Bacteria</taxon>
        <taxon>Pseudomonadati</taxon>
        <taxon>Thermomicrobiota</taxon>
        <taxon>Thermomicrobia</taxon>
        <taxon>Thermomicrobiales</taxon>
        <taxon>environmental samples</taxon>
    </lineage>
</organism>
<dbReference type="AlphaFoldDB" id="A0A6J4VI89"/>
<gene>
    <name evidence="1" type="ORF">AVDCRST_MAG59-4638</name>
</gene>
<sequence>MDSRARNCLRHHAGFWMALLVNYFNGNRRARHLLRRAERRWKATE</sequence>
<name>A0A6J4VI89_9BACT</name>
<proteinExistence type="predicted"/>
<protein>
    <submittedName>
        <fullName evidence="1">Uncharacterized protein</fullName>
    </submittedName>
</protein>